<reference evidence="5" key="1">
    <citation type="journal article" date="2019" name="Int. J. Syst. Evol. Microbiol.">
        <title>The Global Catalogue of Microorganisms (GCM) 10K type strain sequencing project: providing services to taxonomists for standard genome sequencing and annotation.</title>
        <authorList>
            <consortium name="The Broad Institute Genomics Platform"/>
            <consortium name="The Broad Institute Genome Sequencing Center for Infectious Disease"/>
            <person name="Wu L."/>
            <person name="Ma J."/>
        </authorList>
    </citation>
    <scope>NUCLEOTIDE SEQUENCE [LARGE SCALE GENOMIC DNA]</scope>
    <source>
        <strain evidence="5">JCM 17858</strain>
    </source>
</reference>
<dbReference type="RefSeq" id="WP_345068447.1">
    <property type="nucleotide sequence ID" value="NZ_BAABGR010000035.1"/>
</dbReference>
<evidence type="ECO:0000313" key="4">
    <source>
        <dbReference type="EMBL" id="GAA4519386.1"/>
    </source>
</evidence>
<evidence type="ECO:0000256" key="1">
    <source>
        <dbReference type="ARBA" id="ARBA00022741"/>
    </source>
</evidence>
<keyword evidence="5" id="KW-1185">Reference proteome</keyword>
<dbReference type="CDD" id="cd00267">
    <property type="entry name" value="ABC_ATPase"/>
    <property type="match status" value="1"/>
</dbReference>
<organism evidence="4 5">
    <name type="scientific">Sphingobacterium thermophilum</name>
    <dbReference type="NCBI Taxonomy" id="768534"/>
    <lineage>
        <taxon>Bacteria</taxon>
        <taxon>Pseudomonadati</taxon>
        <taxon>Bacteroidota</taxon>
        <taxon>Sphingobacteriia</taxon>
        <taxon>Sphingobacteriales</taxon>
        <taxon>Sphingobacteriaceae</taxon>
        <taxon>Sphingobacterium</taxon>
    </lineage>
</organism>
<dbReference type="InterPro" id="IPR003439">
    <property type="entry name" value="ABC_transporter-like_ATP-bd"/>
</dbReference>
<dbReference type="InterPro" id="IPR027417">
    <property type="entry name" value="P-loop_NTPase"/>
</dbReference>
<dbReference type="Proteomes" id="UP001500394">
    <property type="component" value="Unassembled WGS sequence"/>
</dbReference>
<dbReference type="PANTHER" id="PTHR43158:SF2">
    <property type="entry name" value="SKFA PEPTIDE EXPORT ATP-BINDING PROTEIN SKFE"/>
    <property type="match status" value="1"/>
</dbReference>
<evidence type="ECO:0000313" key="5">
    <source>
        <dbReference type="Proteomes" id="UP001500394"/>
    </source>
</evidence>
<feature type="domain" description="ABC transporter" evidence="3">
    <location>
        <begin position="6"/>
        <end position="246"/>
    </location>
</feature>
<proteinExistence type="predicted"/>
<dbReference type="EMBL" id="BAABGR010000035">
    <property type="protein sequence ID" value="GAA4519386.1"/>
    <property type="molecule type" value="Genomic_DNA"/>
</dbReference>
<accession>A0ABP8R6I4</accession>
<dbReference type="SMART" id="SM00382">
    <property type="entry name" value="AAA"/>
    <property type="match status" value="2"/>
</dbReference>
<protein>
    <submittedName>
        <fullName evidence="4">ATP-binding cassette domain-containing protein</fullName>
    </submittedName>
</protein>
<evidence type="ECO:0000256" key="2">
    <source>
        <dbReference type="ARBA" id="ARBA00022840"/>
    </source>
</evidence>
<dbReference type="PANTHER" id="PTHR43158">
    <property type="entry name" value="SKFA PEPTIDE EXPORT ATP-BINDING PROTEIN SKFE"/>
    <property type="match status" value="1"/>
</dbReference>
<comment type="caution">
    <text evidence="4">The sequence shown here is derived from an EMBL/GenBank/DDBJ whole genome shotgun (WGS) entry which is preliminary data.</text>
</comment>
<evidence type="ECO:0000259" key="3">
    <source>
        <dbReference type="PROSITE" id="PS50893"/>
    </source>
</evidence>
<keyword evidence="1" id="KW-0547">Nucleotide-binding</keyword>
<sequence>MTEPVVHIDNLTIQYQNHTVLDGLSWSIRKGEHYVIGGKSGSGKTTLAKAIAGLIPANDAIQIHFDTQSPLRAKVEYIANWYQFTNLEGDRNFYYQQRYNRHQGKDTLSVKGDLEHFAQKEGLCFADIQQRIHDFGFEHAQSTQLIELSSGEHKKLQLIRGLWIKPQLLLIDEPYTGLDTKSRALLNAWLDDWANQGVQLILITNDNNLPKAINRYAQIVNGKVETVSSPTSFFRDSKRNKKDIPAFLKEVPETSFDTIVEMENVNIRYGDKVVLKDISWTVKVGEKWLLQGPNGSGKSTLLSLINGDHPQAYGLNLKLFGQPRGSGESIWDIKQKIGMISPEMHWYFDTNATVWHTIASGFYDSNGWFIDVKFHEKLQIEELLEFFDLRDVKDRILHTLPLGKQRLALLARTIVKNPPLLVLDEPCQGLDSDQTQYFNDVVDELAHYGKTLIYVGHYESQLPQCIDHRIVLEHGEVKAIEDIVLNDKKIKESVIA</sequence>
<dbReference type="InterPro" id="IPR003593">
    <property type="entry name" value="AAA+_ATPase"/>
</dbReference>
<dbReference type="Gene3D" id="3.40.50.300">
    <property type="entry name" value="P-loop containing nucleotide triphosphate hydrolases"/>
    <property type="match status" value="2"/>
</dbReference>
<feature type="domain" description="ABC transporter" evidence="3">
    <location>
        <begin position="260"/>
        <end position="496"/>
    </location>
</feature>
<gene>
    <name evidence="4" type="ORF">GCM10023173_22230</name>
</gene>
<dbReference type="PROSITE" id="PS50893">
    <property type="entry name" value="ABC_TRANSPORTER_2"/>
    <property type="match status" value="2"/>
</dbReference>
<dbReference type="GO" id="GO:0005524">
    <property type="term" value="F:ATP binding"/>
    <property type="evidence" value="ECO:0007669"/>
    <property type="project" value="UniProtKB-KW"/>
</dbReference>
<dbReference type="Pfam" id="PF00005">
    <property type="entry name" value="ABC_tran"/>
    <property type="match status" value="2"/>
</dbReference>
<dbReference type="SUPFAM" id="SSF52540">
    <property type="entry name" value="P-loop containing nucleoside triphosphate hydrolases"/>
    <property type="match status" value="2"/>
</dbReference>
<keyword evidence="2 4" id="KW-0067">ATP-binding</keyword>
<name>A0ABP8R6I4_9SPHI</name>